<protein>
    <recommendedName>
        <fullName evidence="4">PepSY domain-containing protein</fullName>
    </recommendedName>
</protein>
<keyword evidence="1" id="KW-0732">Signal</keyword>
<feature type="signal peptide" evidence="1">
    <location>
        <begin position="1"/>
        <end position="25"/>
    </location>
</feature>
<dbReference type="EMBL" id="JAUSUK010000001">
    <property type="protein sequence ID" value="MDQ0324510.1"/>
    <property type="molecule type" value="Genomic_DNA"/>
</dbReference>
<keyword evidence="3" id="KW-1185">Reference proteome</keyword>
<evidence type="ECO:0008006" key="4">
    <source>
        <dbReference type="Google" id="ProtNLM"/>
    </source>
</evidence>
<accession>A0ABU0C1W5</accession>
<evidence type="ECO:0000256" key="1">
    <source>
        <dbReference type="SAM" id="SignalP"/>
    </source>
</evidence>
<comment type="caution">
    <text evidence="2">The sequence shown here is derived from an EMBL/GenBank/DDBJ whole genome shotgun (WGS) entry which is preliminary data.</text>
</comment>
<gene>
    <name evidence="2" type="ORF">J2R99_000359</name>
</gene>
<evidence type="ECO:0000313" key="3">
    <source>
        <dbReference type="Proteomes" id="UP001230253"/>
    </source>
</evidence>
<dbReference type="RefSeq" id="WP_205649906.1">
    <property type="nucleotide sequence ID" value="NZ_JAUSUK010000001.1"/>
</dbReference>
<feature type="chain" id="PRO_5045370517" description="PepSY domain-containing protein" evidence="1">
    <location>
        <begin position="26"/>
        <end position="91"/>
    </location>
</feature>
<reference evidence="2 3" key="1">
    <citation type="submission" date="2023-07" db="EMBL/GenBank/DDBJ databases">
        <title>Genomic Encyclopedia of Type Strains, Phase IV (KMG-IV): sequencing the most valuable type-strain genomes for metagenomic binning, comparative biology and taxonomic classification.</title>
        <authorList>
            <person name="Goeker M."/>
        </authorList>
    </citation>
    <scope>NUCLEOTIDE SEQUENCE [LARGE SCALE GENOMIC DNA]</scope>
    <source>
        <strain evidence="2 3">DSM 11549</strain>
    </source>
</reference>
<organism evidence="2 3">
    <name type="scientific">Rhodopseudomonas julia</name>
    <dbReference type="NCBI Taxonomy" id="200617"/>
    <lineage>
        <taxon>Bacteria</taxon>
        <taxon>Pseudomonadati</taxon>
        <taxon>Pseudomonadota</taxon>
        <taxon>Alphaproteobacteria</taxon>
        <taxon>Hyphomicrobiales</taxon>
        <taxon>Nitrobacteraceae</taxon>
        <taxon>Rhodopseudomonas</taxon>
    </lineage>
</organism>
<dbReference type="Proteomes" id="UP001230253">
    <property type="component" value="Unassembled WGS sequence"/>
</dbReference>
<proteinExistence type="predicted"/>
<evidence type="ECO:0000313" key="2">
    <source>
        <dbReference type="EMBL" id="MDQ0324510.1"/>
    </source>
</evidence>
<name>A0ABU0C1W5_9BRAD</name>
<sequence>MMMLRPFLSVFALLLSLLVAGEAAAACLGPGEARQVVASGQAVPLSQALRRAGISGEVVDVKLCEAGGGYVYQASVLGPDGRLQRVNIPAR</sequence>